<sequence>MKKMEKISVIVPVYNSEAYLENCLNSIIQQTYQNLEIILVNDGSTDGSAAICQRYKIQDPRVKVYHKPNGGVGSSRNRALEAVTGDYILFVDNDDWLELDHIESLYHLLKKADADIAIGNFTQFMEEEGNFLIHVGGNDYFERVYSPFEWFQHQYEGQYNLSQCFTVPWAKLYKVELFKEIVYPTDKTVEDDYTTYKVYLQADKIVYMNRAIYLHRKRETSVTKTVNLADVYPLQSIEERMMILQLIGAPKGLIDAEIAAYKWRLAIHEEETLKHGDMEAYQQVLVKRRIKEKSVHA</sequence>
<dbReference type="Gene3D" id="3.90.550.10">
    <property type="entry name" value="Spore Coat Polysaccharide Biosynthesis Protein SpsA, Chain A"/>
    <property type="match status" value="1"/>
</dbReference>
<dbReference type="EC" id="2.4.-.-" evidence="4"/>
<name>E7S945_9STRE</name>
<proteinExistence type="predicted"/>
<keyword evidence="2 4" id="KW-0808">Transferase</keyword>
<dbReference type="GO" id="GO:0016757">
    <property type="term" value="F:glycosyltransferase activity"/>
    <property type="evidence" value="ECO:0007669"/>
    <property type="project" value="UniProtKB-KW"/>
</dbReference>
<evidence type="ECO:0000259" key="3">
    <source>
        <dbReference type="Pfam" id="PF00535"/>
    </source>
</evidence>
<dbReference type="AlphaFoldDB" id="E7S945"/>
<evidence type="ECO:0000256" key="2">
    <source>
        <dbReference type="ARBA" id="ARBA00022679"/>
    </source>
</evidence>
<dbReference type="PANTHER" id="PTHR22916">
    <property type="entry name" value="GLYCOSYLTRANSFERASE"/>
    <property type="match status" value="1"/>
</dbReference>
<dbReference type="CDD" id="cd00761">
    <property type="entry name" value="Glyco_tranf_GTA_type"/>
    <property type="match status" value="1"/>
</dbReference>
<dbReference type="InterPro" id="IPR001173">
    <property type="entry name" value="Glyco_trans_2-like"/>
</dbReference>
<dbReference type="EMBL" id="AEQR01000010">
    <property type="protein sequence ID" value="EFV99936.1"/>
    <property type="molecule type" value="Genomic_DNA"/>
</dbReference>
<dbReference type="HOGENOM" id="CLU_025996_25_4_9"/>
<dbReference type="PANTHER" id="PTHR22916:SF51">
    <property type="entry name" value="GLYCOSYLTRANSFERASE EPSH-RELATED"/>
    <property type="match status" value="1"/>
</dbReference>
<dbReference type="InterPro" id="IPR029044">
    <property type="entry name" value="Nucleotide-diphossugar_trans"/>
</dbReference>
<evidence type="ECO:0000256" key="1">
    <source>
        <dbReference type="ARBA" id="ARBA00022676"/>
    </source>
</evidence>
<evidence type="ECO:0000313" key="4">
    <source>
        <dbReference type="EMBL" id="EFV99936.1"/>
    </source>
</evidence>
<reference evidence="4 5" key="1">
    <citation type="submission" date="2010-12" db="EMBL/GenBank/DDBJ databases">
        <authorList>
            <person name="Muzny D."/>
            <person name="Qin X."/>
            <person name="Deng J."/>
            <person name="Jiang H."/>
            <person name="Liu Y."/>
            <person name="Qu J."/>
            <person name="Song X.-Z."/>
            <person name="Zhang L."/>
            <person name="Thornton R."/>
            <person name="Coyle M."/>
            <person name="Francisco L."/>
            <person name="Jackson L."/>
            <person name="Javaid M."/>
            <person name="Korchina V."/>
            <person name="Kovar C."/>
            <person name="Mata R."/>
            <person name="Mathew T."/>
            <person name="Ngo R."/>
            <person name="Nguyen L."/>
            <person name="Nguyen N."/>
            <person name="Okwuonu G."/>
            <person name="Ongeri F."/>
            <person name="Pham C."/>
            <person name="Simmons D."/>
            <person name="Wilczek-Boney K."/>
            <person name="Hale W."/>
            <person name="Jakkamsetti A."/>
            <person name="Pham P."/>
            <person name="Ruth R."/>
            <person name="San Lucas F."/>
            <person name="Warren J."/>
            <person name="Zhang J."/>
            <person name="Zhao Z."/>
            <person name="Zhou C."/>
            <person name="Zhu D."/>
            <person name="Lee S."/>
            <person name="Bess C."/>
            <person name="Blankenburg K."/>
            <person name="Forbes L."/>
            <person name="Fu Q."/>
            <person name="Gubbala S."/>
            <person name="Hirani K."/>
            <person name="Jayaseelan J.C."/>
            <person name="Lara F."/>
            <person name="Munidasa M."/>
            <person name="Palculict T."/>
            <person name="Patil S."/>
            <person name="Pu L.-L."/>
            <person name="Saada N."/>
            <person name="Tang L."/>
            <person name="Weissenberger G."/>
            <person name="Zhu Y."/>
            <person name="Hemphill L."/>
            <person name="Shang Y."/>
            <person name="Youmans B."/>
            <person name="Ayvaz T."/>
            <person name="Ross M."/>
            <person name="Santibanez J."/>
            <person name="Aqrawi P."/>
            <person name="Gross S."/>
            <person name="Joshi V."/>
            <person name="Fowler G."/>
            <person name="Nazareth L."/>
            <person name="Reid J."/>
            <person name="Worley K."/>
            <person name="Petrosino J."/>
            <person name="Highlander S."/>
            <person name="Gibbs R."/>
        </authorList>
    </citation>
    <scope>NUCLEOTIDE SEQUENCE [LARGE SCALE GENOMIC DNA]</scope>
    <source>
        <strain evidence="4 5">ATCC 700641</strain>
    </source>
</reference>
<evidence type="ECO:0000313" key="5">
    <source>
        <dbReference type="Proteomes" id="UP000002814"/>
    </source>
</evidence>
<keyword evidence="5" id="KW-1185">Reference proteome</keyword>
<dbReference type="eggNOG" id="COG1216">
    <property type="taxonomic scope" value="Bacteria"/>
</dbReference>
<dbReference type="SUPFAM" id="SSF53448">
    <property type="entry name" value="Nucleotide-diphospho-sugar transferases"/>
    <property type="match status" value="1"/>
</dbReference>
<comment type="caution">
    <text evidence="4">The sequence shown here is derived from an EMBL/GenBank/DDBJ whole genome shotgun (WGS) entry which is preliminary data.</text>
</comment>
<gene>
    <name evidence="4" type="primary">cpsJ</name>
    <name evidence="4" type="ORF">HMPREF9421_0581</name>
</gene>
<protein>
    <submittedName>
        <fullName evidence="4">Glycosyltransferase, group 2 family protein</fullName>
        <ecNumber evidence="4">2.4.-.-</ecNumber>
    </submittedName>
</protein>
<dbReference type="Pfam" id="PF00535">
    <property type="entry name" value="Glycos_transf_2"/>
    <property type="match status" value="1"/>
</dbReference>
<feature type="domain" description="Glycosyltransferase 2-like" evidence="3">
    <location>
        <begin position="8"/>
        <end position="178"/>
    </location>
</feature>
<organism evidence="4 5">
    <name type="scientific">Streptococcus australis ATCC 700641</name>
    <dbReference type="NCBI Taxonomy" id="888833"/>
    <lineage>
        <taxon>Bacteria</taxon>
        <taxon>Bacillati</taxon>
        <taxon>Bacillota</taxon>
        <taxon>Bacilli</taxon>
        <taxon>Lactobacillales</taxon>
        <taxon>Streptococcaceae</taxon>
        <taxon>Streptococcus</taxon>
    </lineage>
</organism>
<dbReference type="Proteomes" id="UP000002814">
    <property type="component" value="Unassembled WGS sequence"/>
</dbReference>
<accession>E7S945</accession>
<keyword evidence="1 4" id="KW-0328">Glycosyltransferase</keyword>